<dbReference type="EC" id="2.1.-.-" evidence="1"/>
<organism evidence="1 2">
    <name type="scientific">Paraburkholderia kirstenboschensis</name>
    <dbReference type="NCBI Taxonomy" id="1245436"/>
    <lineage>
        <taxon>Bacteria</taxon>
        <taxon>Pseudomonadati</taxon>
        <taxon>Pseudomonadota</taxon>
        <taxon>Betaproteobacteria</taxon>
        <taxon>Burkholderiales</taxon>
        <taxon>Burkholderiaceae</taxon>
        <taxon>Paraburkholderia</taxon>
    </lineage>
</organism>
<sequence length="260" mass="29021">MYSPPVSMVSATIDRCLPVTSIRTLGIRVADVDFWKEVALFNANAIVSTARRLKRILEWPIHKLLPVAVKAMIMPPNNASISNKTWNDEYDSGAWDFLSTTKEVGRYSVIVGYCLHFKPAARVLDVGCGTGILARWLSGAAISSYLGIDLSEAAIEKARQSNIQGAAFAVADVTAFKTSQPFDVIVFNEVLYYLRNPEEYLSRFARCLAPGGILVVSMWHHADGVRTWKRLRAGFEELDRIRIVHVPSGLRWDVAVLRPR</sequence>
<dbReference type="RefSeq" id="WP_317016104.1">
    <property type="nucleotide sequence ID" value="NZ_CP136511.1"/>
</dbReference>
<dbReference type="Gene3D" id="3.40.50.150">
    <property type="entry name" value="Vaccinia Virus protein VP39"/>
    <property type="match status" value="1"/>
</dbReference>
<dbReference type="GO" id="GO:0008168">
    <property type="term" value="F:methyltransferase activity"/>
    <property type="evidence" value="ECO:0007669"/>
    <property type="project" value="UniProtKB-KW"/>
</dbReference>
<keyword evidence="1" id="KW-0489">Methyltransferase</keyword>
<keyword evidence="2" id="KW-1185">Reference proteome</keyword>
<reference evidence="1 2" key="1">
    <citation type="submission" date="2023-10" db="EMBL/GenBank/DDBJ databases">
        <title>Surface-active antibiotics is a multifunctional adaptation for post-fire microbes.</title>
        <authorList>
            <person name="Liu M.D."/>
            <person name="Du Y."/>
            <person name="Koupaei S.K."/>
            <person name="Kim N.R."/>
            <person name="Zhang W."/>
            <person name="Traxler M.F."/>
        </authorList>
    </citation>
    <scope>NUCLEOTIDE SEQUENCE [LARGE SCALE GENOMIC DNA]</scope>
    <source>
        <strain evidence="1 2">F3</strain>
    </source>
</reference>
<dbReference type="Proteomes" id="UP001302652">
    <property type="component" value="Chromosome 3"/>
</dbReference>
<dbReference type="InterPro" id="IPR029063">
    <property type="entry name" value="SAM-dependent_MTases_sf"/>
</dbReference>
<gene>
    <name evidence="1" type="ORF">RW095_01875</name>
</gene>
<name>A0ABZ0EAK9_9BURK</name>
<dbReference type="SUPFAM" id="SSF53335">
    <property type="entry name" value="S-adenosyl-L-methionine-dependent methyltransferases"/>
    <property type="match status" value="1"/>
</dbReference>
<evidence type="ECO:0000313" key="1">
    <source>
        <dbReference type="EMBL" id="WOD14275.1"/>
    </source>
</evidence>
<proteinExistence type="predicted"/>
<dbReference type="PANTHER" id="PTHR43861">
    <property type="entry name" value="TRANS-ACONITATE 2-METHYLTRANSFERASE-RELATED"/>
    <property type="match status" value="1"/>
</dbReference>
<dbReference type="CDD" id="cd02440">
    <property type="entry name" value="AdoMet_MTases"/>
    <property type="match status" value="1"/>
</dbReference>
<evidence type="ECO:0000313" key="2">
    <source>
        <dbReference type="Proteomes" id="UP001302652"/>
    </source>
</evidence>
<accession>A0ABZ0EAK9</accession>
<dbReference type="Pfam" id="PF13489">
    <property type="entry name" value="Methyltransf_23"/>
    <property type="match status" value="1"/>
</dbReference>
<protein>
    <submittedName>
        <fullName evidence="1">Class I SAM-dependent methyltransferase</fullName>
        <ecNumber evidence="1">2.1.-.-</ecNumber>
    </submittedName>
</protein>
<dbReference type="GO" id="GO:0032259">
    <property type="term" value="P:methylation"/>
    <property type="evidence" value="ECO:0007669"/>
    <property type="project" value="UniProtKB-KW"/>
</dbReference>
<dbReference type="EMBL" id="CP136511">
    <property type="protein sequence ID" value="WOD14275.1"/>
    <property type="molecule type" value="Genomic_DNA"/>
</dbReference>
<keyword evidence="1" id="KW-0808">Transferase</keyword>